<organism evidence="3 4">
    <name type="scientific">Solihabitans fulvus</name>
    <dbReference type="NCBI Taxonomy" id="1892852"/>
    <lineage>
        <taxon>Bacteria</taxon>
        <taxon>Bacillati</taxon>
        <taxon>Actinomycetota</taxon>
        <taxon>Actinomycetes</taxon>
        <taxon>Pseudonocardiales</taxon>
        <taxon>Pseudonocardiaceae</taxon>
        <taxon>Solihabitans</taxon>
    </lineage>
</organism>
<protein>
    <submittedName>
        <fullName evidence="3">DUF4157 domain-containing protein</fullName>
    </submittedName>
</protein>
<feature type="region of interest" description="Disordered" evidence="1">
    <location>
        <begin position="137"/>
        <end position="190"/>
    </location>
</feature>
<dbReference type="OrthoDB" id="9153660at2"/>
<dbReference type="InterPro" id="IPR025295">
    <property type="entry name" value="eCIS_core_dom"/>
</dbReference>
<evidence type="ECO:0000256" key="1">
    <source>
        <dbReference type="SAM" id="MobiDB-lite"/>
    </source>
</evidence>
<reference evidence="3 4" key="1">
    <citation type="submission" date="2019-09" db="EMBL/GenBank/DDBJ databases">
        <title>Goodfellowia gen. nov., a new genus of the Pseudonocardineae related to Actinoalloteichus, containing Goodfellowia coeruleoviolacea gen. nov., comb. nov. gen. nov., comb. nov.</title>
        <authorList>
            <person name="Labeda D."/>
        </authorList>
    </citation>
    <scope>NUCLEOTIDE SEQUENCE [LARGE SCALE GENOMIC DNA]</scope>
    <source>
        <strain evidence="3 4">AN110305</strain>
    </source>
</reference>
<dbReference type="Proteomes" id="UP000323454">
    <property type="component" value="Unassembled WGS sequence"/>
</dbReference>
<keyword evidence="4" id="KW-1185">Reference proteome</keyword>
<evidence type="ECO:0000313" key="3">
    <source>
        <dbReference type="EMBL" id="KAA2258080.1"/>
    </source>
</evidence>
<evidence type="ECO:0000313" key="4">
    <source>
        <dbReference type="Proteomes" id="UP000323454"/>
    </source>
</evidence>
<gene>
    <name evidence="3" type="ORF">F0L68_24200</name>
</gene>
<reference evidence="3 4" key="2">
    <citation type="submission" date="2019-09" db="EMBL/GenBank/DDBJ databases">
        <authorList>
            <person name="Jin C."/>
        </authorList>
    </citation>
    <scope>NUCLEOTIDE SEQUENCE [LARGE SCALE GENOMIC DNA]</scope>
    <source>
        <strain evidence="3 4">AN110305</strain>
    </source>
</reference>
<name>A0A5B2X4J8_9PSEU</name>
<feature type="region of interest" description="Disordered" evidence="1">
    <location>
        <begin position="1"/>
        <end position="30"/>
    </location>
</feature>
<dbReference type="EMBL" id="VUOB01000042">
    <property type="protein sequence ID" value="KAA2258080.1"/>
    <property type="molecule type" value="Genomic_DNA"/>
</dbReference>
<dbReference type="Pfam" id="PF13699">
    <property type="entry name" value="eCIS_core"/>
    <property type="match status" value="1"/>
</dbReference>
<accession>A0A5B2X4J8</accession>
<dbReference type="AlphaFoldDB" id="A0A5B2X4J8"/>
<feature type="domain" description="eCIS core" evidence="2">
    <location>
        <begin position="70"/>
        <end position="141"/>
    </location>
</feature>
<evidence type="ECO:0000259" key="2">
    <source>
        <dbReference type="Pfam" id="PF13699"/>
    </source>
</evidence>
<comment type="caution">
    <text evidence="3">The sequence shown here is derived from an EMBL/GenBank/DDBJ whole genome shotgun (WGS) entry which is preliminary data.</text>
</comment>
<sequence length="190" mass="20170">MHEHNYPQRTNEFSKAAKPVPPSRRSRSAADLAALQRTVGNAAVSRLVDEARQGVQRSSVDEVLAGSGQPLGEPVRQEMEARLDADFSDVRVHTGDAAQRSAAELGARAYTAGSHVVLGDGGADRHTLAHELTHVIQQRSGPVSGADNGTGLRVSDPSDRFERAAEANATRALAGPTPAKDTETETETEE</sequence>
<proteinExistence type="predicted"/>
<dbReference type="RefSeq" id="WP_149852058.1">
    <property type="nucleotide sequence ID" value="NZ_VUOB01000042.1"/>
</dbReference>
<feature type="compositionally biased region" description="Basic and acidic residues" evidence="1">
    <location>
        <begin position="156"/>
        <end position="165"/>
    </location>
</feature>